<accession>A0AAD6ZFI8</accession>
<dbReference type="AlphaFoldDB" id="A0AAD6ZFI8"/>
<evidence type="ECO:0000313" key="2">
    <source>
        <dbReference type="EMBL" id="KAJ7320993.1"/>
    </source>
</evidence>
<gene>
    <name evidence="2" type="ORF">DFH08DRAFT_818816</name>
</gene>
<feature type="compositionally biased region" description="Acidic residues" evidence="1">
    <location>
        <begin position="140"/>
        <end position="152"/>
    </location>
</feature>
<feature type="compositionally biased region" description="Low complexity" evidence="1">
    <location>
        <begin position="125"/>
        <end position="139"/>
    </location>
</feature>
<protein>
    <submittedName>
        <fullName evidence="2">Uncharacterized protein</fullName>
    </submittedName>
</protein>
<name>A0AAD6ZFI8_9AGAR</name>
<reference evidence="2" key="1">
    <citation type="submission" date="2023-03" db="EMBL/GenBank/DDBJ databases">
        <title>Massive genome expansion in bonnet fungi (Mycena s.s.) driven by repeated elements and novel gene families across ecological guilds.</title>
        <authorList>
            <consortium name="Lawrence Berkeley National Laboratory"/>
            <person name="Harder C.B."/>
            <person name="Miyauchi S."/>
            <person name="Viragh M."/>
            <person name="Kuo A."/>
            <person name="Thoen E."/>
            <person name="Andreopoulos B."/>
            <person name="Lu D."/>
            <person name="Skrede I."/>
            <person name="Drula E."/>
            <person name="Henrissat B."/>
            <person name="Morin E."/>
            <person name="Kohler A."/>
            <person name="Barry K."/>
            <person name="LaButti K."/>
            <person name="Morin E."/>
            <person name="Salamov A."/>
            <person name="Lipzen A."/>
            <person name="Mereny Z."/>
            <person name="Hegedus B."/>
            <person name="Baldrian P."/>
            <person name="Stursova M."/>
            <person name="Weitz H."/>
            <person name="Taylor A."/>
            <person name="Grigoriev I.V."/>
            <person name="Nagy L.G."/>
            <person name="Martin F."/>
            <person name="Kauserud H."/>
        </authorList>
    </citation>
    <scope>NUCLEOTIDE SEQUENCE</scope>
    <source>
        <strain evidence="2">CBHHK002</strain>
    </source>
</reference>
<dbReference type="EMBL" id="JARIHO010000052">
    <property type="protein sequence ID" value="KAJ7320993.1"/>
    <property type="molecule type" value="Genomic_DNA"/>
</dbReference>
<keyword evidence="3" id="KW-1185">Reference proteome</keyword>
<sequence length="152" mass="16510">MQEEAGEKIVIDLLPAEHQNLFALAQAFVDGTKCRITNALCGRIALMIDVYLLNSGQSFWTDLNKALAAMRDVANSSDDVRNDLFEDLITADKELHGAVDIVYQTSNDVQPEVDDLINASFANVASTSATSSSTTPPAAENEEDEEEAEQES</sequence>
<evidence type="ECO:0000256" key="1">
    <source>
        <dbReference type="SAM" id="MobiDB-lite"/>
    </source>
</evidence>
<dbReference type="Proteomes" id="UP001218218">
    <property type="component" value="Unassembled WGS sequence"/>
</dbReference>
<evidence type="ECO:0000313" key="3">
    <source>
        <dbReference type="Proteomes" id="UP001218218"/>
    </source>
</evidence>
<comment type="caution">
    <text evidence="2">The sequence shown here is derived from an EMBL/GenBank/DDBJ whole genome shotgun (WGS) entry which is preliminary data.</text>
</comment>
<organism evidence="2 3">
    <name type="scientific">Mycena albidolilacea</name>
    <dbReference type="NCBI Taxonomy" id="1033008"/>
    <lineage>
        <taxon>Eukaryota</taxon>
        <taxon>Fungi</taxon>
        <taxon>Dikarya</taxon>
        <taxon>Basidiomycota</taxon>
        <taxon>Agaricomycotina</taxon>
        <taxon>Agaricomycetes</taxon>
        <taxon>Agaricomycetidae</taxon>
        <taxon>Agaricales</taxon>
        <taxon>Marasmiineae</taxon>
        <taxon>Mycenaceae</taxon>
        <taxon>Mycena</taxon>
    </lineage>
</organism>
<feature type="region of interest" description="Disordered" evidence="1">
    <location>
        <begin position="125"/>
        <end position="152"/>
    </location>
</feature>
<proteinExistence type="predicted"/>